<organism evidence="1 2">
    <name type="scientific">Desulfobacter postgatei 2ac9</name>
    <dbReference type="NCBI Taxonomy" id="879212"/>
    <lineage>
        <taxon>Bacteria</taxon>
        <taxon>Pseudomonadati</taxon>
        <taxon>Thermodesulfobacteriota</taxon>
        <taxon>Desulfobacteria</taxon>
        <taxon>Desulfobacterales</taxon>
        <taxon>Desulfobacteraceae</taxon>
        <taxon>Desulfobacter</taxon>
    </lineage>
</organism>
<protein>
    <submittedName>
        <fullName evidence="1">Uncharacterized protein</fullName>
    </submittedName>
</protein>
<reference evidence="1 2" key="1">
    <citation type="submission" date="2011-09" db="EMBL/GenBank/DDBJ databases">
        <authorList>
            <consortium name="US DOE Joint Genome Institute (JGI-PGF)"/>
            <person name="Lucas S."/>
            <person name="Han J."/>
            <person name="Lapidus A."/>
            <person name="Cheng J.-F."/>
            <person name="Goodwin L."/>
            <person name="Pitluck S."/>
            <person name="Peters L."/>
            <person name="Land M.L."/>
            <person name="Hauser L."/>
            <person name="Orellana R."/>
            <person name="Lovley D."/>
            <person name="Woyke T.J."/>
        </authorList>
    </citation>
    <scope>NUCLEOTIDE SEQUENCE [LARGE SCALE GENOMIC DNA]</scope>
    <source>
        <strain evidence="1 2">2ac9</strain>
    </source>
</reference>
<dbReference type="AlphaFoldDB" id="I5AZI4"/>
<dbReference type="EMBL" id="CM001488">
    <property type="protein sequence ID" value="EIM62647.1"/>
    <property type="molecule type" value="Genomic_DNA"/>
</dbReference>
<accession>I5AZI4</accession>
<dbReference type="OrthoDB" id="21421at2"/>
<evidence type="ECO:0000313" key="2">
    <source>
        <dbReference type="Proteomes" id="UP000005778"/>
    </source>
</evidence>
<proteinExistence type="predicted"/>
<evidence type="ECO:0000313" key="1">
    <source>
        <dbReference type="EMBL" id="EIM62647.1"/>
    </source>
</evidence>
<dbReference type="RefSeq" id="WP_004071293.1">
    <property type="nucleotide sequence ID" value="NZ_CM001488.1"/>
</dbReference>
<dbReference type="Proteomes" id="UP000005778">
    <property type="component" value="Chromosome"/>
</dbReference>
<dbReference type="HOGENOM" id="CLU_1515559_0_0_7"/>
<dbReference type="STRING" id="879212.DespoDRAFT_00642"/>
<name>I5AZI4_9BACT</name>
<dbReference type="eggNOG" id="COG3012">
    <property type="taxonomic scope" value="Bacteria"/>
</dbReference>
<keyword evidence="2" id="KW-1185">Reference proteome</keyword>
<sequence>MRKNQKELFGFMMTRLKKRWDLCLCPGDSCEEKAINAHSIQNRRTLDLLSVNGHIIMPKPKLTATALPTFIFKSLSQNKATSFTGLCKNHDTELFKPIDTNQLDINDPEHLFLVAYRSVLREAFVSMKSAIDTQLTYQKGAAILNLASYPVIGILSCLNIKPIRCSQLIEPFHLQPV</sequence>
<reference evidence="1 2" key="2">
    <citation type="submission" date="2012-02" db="EMBL/GenBank/DDBJ databases">
        <title>Improved High-Quality Draft sequence of Desulfobacter postgatei 2ac9.</title>
        <authorList>
            <consortium name="US DOE Joint Genome Institute"/>
            <person name="Lucas S."/>
            <person name="Han J."/>
            <person name="Lapidus A."/>
            <person name="Cheng J.-F."/>
            <person name="Goodwin L."/>
            <person name="Pitluck S."/>
            <person name="Peters L."/>
            <person name="Ovchinnikova G."/>
            <person name="Held B."/>
            <person name="Detter J.C."/>
            <person name="Han C."/>
            <person name="Tapia R."/>
            <person name="Land M."/>
            <person name="Hauser L."/>
            <person name="Kyrpides N."/>
            <person name="Ivanova N."/>
            <person name="Pagani I."/>
            <person name="Orellana R."/>
            <person name="Lovley D."/>
            <person name="Woyke T."/>
        </authorList>
    </citation>
    <scope>NUCLEOTIDE SEQUENCE [LARGE SCALE GENOMIC DNA]</scope>
    <source>
        <strain evidence="1 2">2ac9</strain>
    </source>
</reference>
<gene>
    <name evidence="1" type="ORF">DespoDRAFT_00642</name>
</gene>